<dbReference type="SUPFAM" id="SSF47413">
    <property type="entry name" value="lambda repressor-like DNA-binding domains"/>
    <property type="match status" value="1"/>
</dbReference>
<evidence type="ECO:0000313" key="4">
    <source>
        <dbReference type="Proteomes" id="UP000031967"/>
    </source>
</evidence>
<evidence type="ECO:0000256" key="1">
    <source>
        <dbReference type="ARBA" id="ARBA00023125"/>
    </source>
</evidence>
<proteinExistence type="predicted"/>
<dbReference type="PANTHER" id="PTHR46558">
    <property type="entry name" value="TRACRIPTIONAL REGULATORY PROTEIN-RELATED-RELATED"/>
    <property type="match status" value="1"/>
</dbReference>
<dbReference type="RefSeq" id="WP_041049930.1">
    <property type="nucleotide sequence ID" value="NZ_JXAK01000045.1"/>
</dbReference>
<accession>A0ABR5ADV3</accession>
<comment type="caution">
    <text evidence="3">The sequence shown here is derived from an EMBL/GenBank/DDBJ whole genome shotgun (WGS) entry which is preliminary data.</text>
</comment>
<protein>
    <submittedName>
        <fullName evidence="3">XRE family transcriptional regulator</fullName>
    </submittedName>
</protein>
<dbReference type="Gene3D" id="1.10.260.40">
    <property type="entry name" value="lambda repressor-like DNA-binding domains"/>
    <property type="match status" value="1"/>
</dbReference>
<keyword evidence="1" id="KW-0238">DNA-binding</keyword>
<gene>
    <name evidence="3" type="ORF">SD70_22625</name>
</gene>
<name>A0ABR5ADV3_9BACL</name>
<dbReference type="Pfam" id="PF01381">
    <property type="entry name" value="HTH_3"/>
    <property type="match status" value="1"/>
</dbReference>
<keyword evidence="4" id="KW-1185">Reference proteome</keyword>
<dbReference type="PROSITE" id="PS50943">
    <property type="entry name" value="HTH_CROC1"/>
    <property type="match status" value="1"/>
</dbReference>
<dbReference type="CDD" id="cd00093">
    <property type="entry name" value="HTH_XRE"/>
    <property type="match status" value="1"/>
</dbReference>
<reference evidence="3 4" key="1">
    <citation type="submission" date="2014-12" db="EMBL/GenBank/DDBJ databases">
        <title>Draft genome sequence of Paenibacillus kamchatkensis strain B-2647.</title>
        <authorList>
            <person name="Karlyshev A.V."/>
            <person name="Kudryashova E.B."/>
        </authorList>
    </citation>
    <scope>NUCLEOTIDE SEQUENCE [LARGE SCALE GENOMIC DNA]</scope>
    <source>
        <strain evidence="3 4">VKM B-2647</strain>
    </source>
</reference>
<dbReference type="InterPro" id="IPR001387">
    <property type="entry name" value="Cro/C1-type_HTH"/>
</dbReference>
<evidence type="ECO:0000313" key="3">
    <source>
        <dbReference type="EMBL" id="KIL39023.1"/>
    </source>
</evidence>
<feature type="domain" description="HTH cro/C1-type" evidence="2">
    <location>
        <begin position="20"/>
        <end position="65"/>
    </location>
</feature>
<sequence>MAKSHISNNIRILRFNHNEMTQQQLADLVGVTRQTVVAIEKGKYSPSLELAFRIARVFKLQVEDVFTYEEEHEELQAGS</sequence>
<dbReference type="EMBL" id="JXAK01000045">
    <property type="protein sequence ID" value="KIL39023.1"/>
    <property type="molecule type" value="Genomic_DNA"/>
</dbReference>
<dbReference type="InterPro" id="IPR010982">
    <property type="entry name" value="Lambda_DNA-bd_dom_sf"/>
</dbReference>
<evidence type="ECO:0000259" key="2">
    <source>
        <dbReference type="PROSITE" id="PS50943"/>
    </source>
</evidence>
<dbReference type="SMART" id="SM00530">
    <property type="entry name" value="HTH_XRE"/>
    <property type="match status" value="1"/>
</dbReference>
<dbReference type="Proteomes" id="UP000031967">
    <property type="component" value="Unassembled WGS sequence"/>
</dbReference>
<organism evidence="3 4">
    <name type="scientific">Gordoniibacillus kamchatkensis</name>
    <dbReference type="NCBI Taxonomy" id="1590651"/>
    <lineage>
        <taxon>Bacteria</taxon>
        <taxon>Bacillati</taxon>
        <taxon>Bacillota</taxon>
        <taxon>Bacilli</taxon>
        <taxon>Bacillales</taxon>
        <taxon>Paenibacillaceae</taxon>
        <taxon>Gordoniibacillus</taxon>
    </lineage>
</organism>
<dbReference type="PANTHER" id="PTHR46558:SF4">
    <property type="entry name" value="DNA-BIDING PHAGE PROTEIN"/>
    <property type="match status" value="1"/>
</dbReference>